<proteinExistence type="predicted"/>
<evidence type="ECO:0000313" key="2">
    <source>
        <dbReference type="EMBL" id="QJD94768.1"/>
    </source>
</evidence>
<dbReference type="KEGG" id="mrob:HH214_02190"/>
<dbReference type="Gene3D" id="3.40.50.1820">
    <property type="entry name" value="alpha/beta hydrolase"/>
    <property type="match status" value="1"/>
</dbReference>
<evidence type="ECO:0008006" key="4">
    <source>
        <dbReference type="Google" id="ProtNLM"/>
    </source>
</evidence>
<protein>
    <recommendedName>
        <fullName evidence="4">Tetratricopeptide repeat protein</fullName>
    </recommendedName>
</protein>
<name>A0A7L5DWZ1_9SPHI</name>
<dbReference type="AlphaFoldDB" id="A0A7L5DWZ1"/>
<gene>
    <name evidence="2" type="ORF">HH214_02190</name>
</gene>
<dbReference type="InterPro" id="IPR029058">
    <property type="entry name" value="AB_hydrolase_fold"/>
</dbReference>
<dbReference type="Gene3D" id="1.25.40.10">
    <property type="entry name" value="Tetratricopeptide repeat domain"/>
    <property type="match status" value="1"/>
</dbReference>
<keyword evidence="3" id="KW-1185">Reference proteome</keyword>
<evidence type="ECO:0000256" key="1">
    <source>
        <dbReference type="PROSITE-ProRule" id="PRU00339"/>
    </source>
</evidence>
<dbReference type="PROSITE" id="PS50005">
    <property type="entry name" value="TPR"/>
    <property type="match status" value="1"/>
</dbReference>
<keyword evidence="1" id="KW-0802">TPR repeat</keyword>
<dbReference type="InterPro" id="IPR011990">
    <property type="entry name" value="TPR-like_helical_dom_sf"/>
</dbReference>
<reference evidence="2 3" key="1">
    <citation type="submission" date="2020-04" db="EMBL/GenBank/DDBJ databases">
        <title>Genome sequencing of novel species.</title>
        <authorList>
            <person name="Heo J."/>
            <person name="Kim S.-J."/>
            <person name="Kim J.-S."/>
            <person name="Hong S.-B."/>
            <person name="Kwon S.-W."/>
        </authorList>
    </citation>
    <scope>NUCLEOTIDE SEQUENCE [LARGE SCALE GENOMIC DNA]</scope>
    <source>
        <strain evidence="2 3">F39-2</strain>
    </source>
</reference>
<sequence>MANTMPANMDTTQVRKDTTSNTAHIRSIMVLNDVLKSNLGNGLNYSYSYYKNDNHNSVPLIATYDALRFLFKSYALSANQSAELYNPASKANVSTLLAARYQELSNQFGYQVLPPEGMVNELAYYHLQNGGDSNAYALFALNIKNYPTSANAFDSMGDYYNFKKEKKKAIEYYNKTLKLYDNPDTREKLKNLQDKK</sequence>
<feature type="repeat" description="TPR" evidence="1">
    <location>
        <begin position="150"/>
        <end position="183"/>
    </location>
</feature>
<dbReference type="SUPFAM" id="SSF48452">
    <property type="entry name" value="TPR-like"/>
    <property type="match status" value="1"/>
</dbReference>
<organism evidence="2 3">
    <name type="scientific">Mucilaginibacter robiniae</name>
    <dbReference type="NCBI Taxonomy" id="2728022"/>
    <lineage>
        <taxon>Bacteria</taxon>
        <taxon>Pseudomonadati</taxon>
        <taxon>Bacteroidota</taxon>
        <taxon>Sphingobacteriia</taxon>
        <taxon>Sphingobacteriales</taxon>
        <taxon>Sphingobacteriaceae</taxon>
        <taxon>Mucilaginibacter</taxon>
    </lineage>
</organism>
<accession>A0A7L5DWZ1</accession>
<evidence type="ECO:0000313" key="3">
    <source>
        <dbReference type="Proteomes" id="UP000503278"/>
    </source>
</evidence>
<dbReference type="EMBL" id="CP051682">
    <property type="protein sequence ID" value="QJD94768.1"/>
    <property type="molecule type" value="Genomic_DNA"/>
</dbReference>
<dbReference type="Proteomes" id="UP000503278">
    <property type="component" value="Chromosome"/>
</dbReference>
<dbReference type="InterPro" id="IPR019734">
    <property type="entry name" value="TPR_rpt"/>
</dbReference>
<dbReference type="RefSeq" id="WP_169605785.1">
    <property type="nucleotide sequence ID" value="NZ_CP051682.1"/>
</dbReference>